<feature type="compositionally biased region" description="Low complexity" evidence="1">
    <location>
        <begin position="376"/>
        <end position="387"/>
    </location>
</feature>
<comment type="caution">
    <text evidence="2">The sequence shown here is derived from an EMBL/GenBank/DDBJ whole genome shotgun (WGS) entry which is preliminary data.</text>
</comment>
<sequence>MERPRRPRTARPCVLGTGVSVQSKPGWAVSPQVAWGPERALGEPSFPPGLHLSPAGPSPRVREQGELGTWERRAEGSPPPEALNLPRRETELDSVRFQREFGQRCREAARLGRTDAGSVGPGTTCLKARLQVDLNQACALWARSVSLHCMSPRKSPPGTDVSRKPTRDPHDSHHETLMEVPEPWGKSSRASIARRNLNYKQDGVALHQGSPGRITERGCVLTDDAEGKQGSCQERGSALVAEVPTSERTKQLGKHATRAFEGNQDDAGGEGTVRVLVRDPLTGGKPGVRAAGGGRETDRQTETESQRLRRTEAVRPQAGPVLTRSVRGDEFAVPSDGGSLCARLVRDSPTALCRLICSAFLDGETCPCVSPPPRSRPGSPGDGSRPPTSDLRPPPQEPPQLRPSRPRPFISLSSPLFALNRKRQD</sequence>
<accession>A0AB34GRY1</accession>
<proteinExistence type="predicted"/>
<reference evidence="2 3" key="1">
    <citation type="submission" date="2022-11" db="EMBL/GenBank/DDBJ databases">
        <title>Whole genome sequence of Eschrichtius robustus ER-17-0199.</title>
        <authorList>
            <person name="Bruniche-Olsen A."/>
            <person name="Black A.N."/>
            <person name="Fields C.J."/>
            <person name="Walden K."/>
            <person name="Dewoody J.A."/>
        </authorList>
    </citation>
    <scope>NUCLEOTIDE SEQUENCE [LARGE SCALE GENOMIC DNA]</scope>
    <source>
        <strain evidence="2">ER-17-0199</strain>
        <tissue evidence="2">Blubber</tissue>
    </source>
</reference>
<feature type="compositionally biased region" description="Basic and acidic residues" evidence="1">
    <location>
        <begin position="60"/>
        <end position="75"/>
    </location>
</feature>
<feature type="compositionally biased region" description="Gly residues" evidence="1">
    <location>
        <begin position="284"/>
        <end position="294"/>
    </location>
</feature>
<feature type="region of interest" description="Disordered" evidence="1">
    <location>
        <begin position="152"/>
        <end position="186"/>
    </location>
</feature>
<feature type="compositionally biased region" description="Basic and acidic residues" evidence="1">
    <location>
        <begin position="161"/>
        <end position="177"/>
    </location>
</feature>
<evidence type="ECO:0000313" key="3">
    <source>
        <dbReference type="Proteomes" id="UP001159641"/>
    </source>
</evidence>
<protein>
    <submittedName>
        <fullName evidence="2">Uncharacterized protein</fullName>
    </submittedName>
</protein>
<feature type="region of interest" description="Disordered" evidence="1">
    <location>
        <begin position="37"/>
        <end position="88"/>
    </location>
</feature>
<evidence type="ECO:0000313" key="2">
    <source>
        <dbReference type="EMBL" id="KAJ8783272.1"/>
    </source>
</evidence>
<organism evidence="2 3">
    <name type="scientific">Eschrichtius robustus</name>
    <name type="common">California gray whale</name>
    <name type="synonym">Eschrichtius gibbosus</name>
    <dbReference type="NCBI Taxonomy" id="9764"/>
    <lineage>
        <taxon>Eukaryota</taxon>
        <taxon>Metazoa</taxon>
        <taxon>Chordata</taxon>
        <taxon>Craniata</taxon>
        <taxon>Vertebrata</taxon>
        <taxon>Euteleostomi</taxon>
        <taxon>Mammalia</taxon>
        <taxon>Eutheria</taxon>
        <taxon>Laurasiatheria</taxon>
        <taxon>Artiodactyla</taxon>
        <taxon>Whippomorpha</taxon>
        <taxon>Cetacea</taxon>
        <taxon>Mysticeti</taxon>
        <taxon>Eschrichtiidae</taxon>
        <taxon>Eschrichtius</taxon>
    </lineage>
</organism>
<dbReference type="AlphaFoldDB" id="A0AB34GRY1"/>
<dbReference type="EMBL" id="JAIQCJ010002088">
    <property type="protein sequence ID" value="KAJ8783272.1"/>
    <property type="molecule type" value="Genomic_DNA"/>
</dbReference>
<feature type="compositionally biased region" description="Basic and acidic residues" evidence="1">
    <location>
        <begin position="295"/>
        <end position="313"/>
    </location>
</feature>
<dbReference type="Proteomes" id="UP001159641">
    <property type="component" value="Unassembled WGS sequence"/>
</dbReference>
<feature type="compositionally biased region" description="Pro residues" evidence="1">
    <location>
        <begin position="392"/>
        <end position="401"/>
    </location>
</feature>
<evidence type="ECO:0000256" key="1">
    <source>
        <dbReference type="SAM" id="MobiDB-lite"/>
    </source>
</evidence>
<keyword evidence="3" id="KW-1185">Reference proteome</keyword>
<feature type="region of interest" description="Disordered" evidence="1">
    <location>
        <begin position="279"/>
        <end position="335"/>
    </location>
</feature>
<feature type="region of interest" description="Disordered" evidence="1">
    <location>
        <begin position="367"/>
        <end position="425"/>
    </location>
</feature>
<gene>
    <name evidence="2" type="ORF">J1605_009355</name>
</gene>
<name>A0AB34GRY1_ESCRO</name>